<accession>A0A1F6CCI3</accession>
<dbReference type="AlphaFoldDB" id="A0A1F6CCI3"/>
<dbReference type="EMBL" id="MFKQ01000036">
    <property type="protein sequence ID" value="OGG46894.1"/>
    <property type="molecule type" value="Genomic_DNA"/>
</dbReference>
<proteinExistence type="predicted"/>
<evidence type="ECO:0000313" key="2">
    <source>
        <dbReference type="EMBL" id="OGG46894.1"/>
    </source>
</evidence>
<comment type="caution">
    <text evidence="2">The sequence shown here is derived from an EMBL/GenBank/DDBJ whole genome shotgun (WGS) entry which is preliminary data.</text>
</comment>
<evidence type="ECO:0000256" key="1">
    <source>
        <dbReference type="SAM" id="MobiDB-lite"/>
    </source>
</evidence>
<name>A0A1F6CCI3_9BACT</name>
<gene>
    <name evidence="2" type="ORF">A2671_00905</name>
</gene>
<reference evidence="2 3" key="1">
    <citation type="journal article" date="2016" name="Nat. Commun.">
        <title>Thousands of microbial genomes shed light on interconnected biogeochemical processes in an aquifer system.</title>
        <authorList>
            <person name="Anantharaman K."/>
            <person name="Brown C.T."/>
            <person name="Hug L.A."/>
            <person name="Sharon I."/>
            <person name="Castelle C.J."/>
            <person name="Probst A.J."/>
            <person name="Thomas B.C."/>
            <person name="Singh A."/>
            <person name="Wilkins M.J."/>
            <person name="Karaoz U."/>
            <person name="Brodie E.L."/>
            <person name="Williams K.H."/>
            <person name="Hubbard S.S."/>
            <person name="Banfield J.F."/>
        </authorList>
    </citation>
    <scope>NUCLEOTIDE SEQUENCE [LARGE SCALE GENOMIC DNA]</scope>
</reference>
<evidence type="ECO:0000313" key="3">
    <source>
        <dbReference type="Proteomes" id="UP000178344"/>
    </source>
</evidence>
<dbReference type="Proteomes" id="UP000178344">
    <property type="component" value="Unassembled WGS sequence"/>
</dbReference>
<protein>
    <submittedName>
        <fullName evidence="2">Uncharacterized protein</fullName>
    </submittedName>
</protein>
<organism evidence="2 3">
    <name type="scientific">Candidatus Kaiserbacteria bacterium RIFCSPHIGHO2_01_FULL_49_13</name>
    <dbReference type="NCBI Taxonomy" id="1798477"/>
    <lineage>
        <taxon>Bacteria</taxon>
        <taxon>Candidatus Kaiseribacteriota</taxon>
    </lineage>
</organism>
<sequence length="67" mass="7468">MNARRKGVGENCSFLRGGEQRAKRSEASVENREVLKIKGARRIPRRLTPTPKNFGVSSRSERELAAG</sequence>
<feature type="region of interest" description="Disordered" evidence="1">
    <location>
        <begin position="40"/>
        <end position="67"/>
    </location>
</feature>